<dbReference type="PANTHER" id="PTHR43664">
    <property type="entry name" value="MONOAMINE OXIDASE-RELATED"/>
    <property type="match status" value="1"/>
</dbReference>
<reference evidence="2" key="1">
    <citation type="submission" date="2022-04" db="EMBL/GenBank/DDBJ databases">
        <title>Roseomonas acroporae sp. nov., isolated from coral Acropora digitifera.</title>
        <authorList>
            <person name="Sun H."/>
        </authorList>
    </citation>
    <scope>NUCLEOTIDE SEQUENCE</scope>
    <source>
        <strain evidence="2">NAR14</strain>
    </source>
</reference>
<proteinExistence type="predicted"/>
<dbReference type="Pfam" id="PF01575">
    <property type="entry name" value="MaoC_dehydratas"/>
    <property type="match status" value="1"/>
</dbReference>
<dbReference type="AlphaFoldDB" id="A0A9X1Y2V0"/>
<dbReference type="SUPFAM" id="SSF54637">
    <property type="entry name" value="Thioesterase/thiol ester dehydrase-isomerase"/>
    <property type="match status" value="1"/>
</dbReference>
<dbReference type="EMBL" id="JALPRX010000002">
    <property type="protein sequence ID" value="MCK8782919.1"/>
    <property type="molecule type" value="Genomic_DNA"/>
</dbReference>
<evidence type="ECO:0000313" key="3">
    <source>
        <dbReference type="Proteomes" id="UP001139516"/>
    </source>
</evidence>
<evidence type="ECO:0000259" key="1">
    <source>
        <dbReference type="Pfam" id="PF01575"/>
    </source>
</evidence>
<name>A0A9X1Y2V0_9PROT</name>
<dbReference type="InterPro" id="IPR029069">
    <property type="entry name" value="HotDog_dom_sf"/>
</dbReference>
<evidence type="ECO:0000313" key="2">
    <source>
        <dbReference type="EMBL" id="MCK8782919.1"/>
    </source>
</evidence>
<dbReference type="InterPro" id="IPR002539">
    <property type="entry name" value="MaoC-like_dom"/>
</dbReference>
<dbReference type="RefSeq" id="WP_248665049.1">
    <property type="nucleotide sequence ID" value="NZ_JALPRX010000002.1"/>
</dbReference>
<dbReference type="PANTHER" id="PTHR43664:SF1">
    <property type="entry name" value="BETA-METHYLMALYL-COA DEHYDRATASE"/>
    <property type="match status" value="1"/>
</dbReference>
<accession>A0A9X1Y2V0</accession>
<comment type="caution">
    <text evidence="2">The sequence shown here is derived from an EMBL/GenBank/DDBJ whole genome shotgun (WGS) entry which is preliminary data.</text>
</comment>
<dbReference type="CDD" id="cd03454">
    <property type="entry name" value="YdeM"/>
    <property type="match status" value="1"/>
</dbReference>
<dbReference type="InterPro" id="IPR052342">
    <property type="entry name" value="MCH/BMMD"/>
</dbReference>
<keyword evidence="3" id="KW-1185">Reference proteome</keyword>
<sequence>MSDGNGERARLYLEDLAAGQVYRTGSLTVDAAAIKAFAAQFDPQPFHLDEAAGAASLFGGLAASGWHTAALSMRLMVDSGFRVAGGLIGAGGELSWPRPTRPGDTLRVEIEILEVRPSRSRPQQGLAKVRNTTLNQHGEAVQVFAATMVVPRRPAGGG</sequence>
<dbReference type="Gene3D" id="3.10.129.10">
    <property type="entry name" value="Hotdog Thioesterase"/>
    <property type="match status" value="1"/>
</dbReference>
<feature type="domain" description="MaoC-like" evidence="1">
    <location>
        <begin position="18"/>
        <end position="127"/>
    </location>
</feature>
<dbReference type="Proteomes" id="UP001139516">
    <property type="component" value="Unassembled WGS sequence"/>
</dbReference>
<gene>
    <name evidence="2" type="ORF">M0638_00805</name>
</gene>
<organism evidence="2 3">
    <name type="scientific">Roseomonas acroporae</name>
    <dbReference type="NCBI Taxonomy" id="2937791"/>
    <lineage>
        <taxon>Bacteria</taxon>
        <taxon>Pseudomonadati</taxon>
        <taxon>Pseudomonadota</taxon>
        <taxon>Alphaproteobacteria</taxon>
        <taxon>Acetobacterales</taxon>
        <taxon>Roseomonadaceae</taxon>
        <taxon>Roseomonas</taxon>
    </lineage>
</organism>
<protein>
    <submittedName>
        <fullName evidence="2">MaoC family dehydratase</fullName>
    </submittedName>
</protein>